<keyword evidence="2" id="KW-1185">Reference proteome</keyword>
<evidence type="ECO:0000313" key="2">
    <source>
        <dbReference type="Proteomes" id="UP000257109"/>
    </source>
</evidence>
<dbReference type="OrthoDB" id="101614at2759"/>
<dbReference type="InterPro" id="IPR043502">
    <property type="entry name" value="DNA/RNA_pol_sf"/>
</dbReference>
<sequence length="191" mass="22076">MVKEKLEACPSTLIGFAGEQVERSEEPLIFEQPLEPLRVIVSTPHLCMKYLVADRVGTIQADQQTTCRCYKVYVEDMVAKLANGKQHCELLTRVFNVLRKHKLKLNLKKCSFGVQARKFLGFMLIRRGIEANSDKCEAVINMRSPRSVKEVQQLASQITALSWFLSRSAKRALPIFQCRRRRERFQWKEAC</sequence>
<dbReference type="Proteomes" id="UP000257109">
    <property type="component" value="Unassembled WGS sequence"/>
</dbReference>
<name>A0A371GNU8_MUCPR</name>
<organism evidence="1 2">
    <name type="scientific">Mucuna pruriens</name>
    <name type="common">Velvet bean</name>
    <name type="synonym">Dolichos pruriens</name>
    <dbReference type="NCBI Taxonomy" id="157652"/>
    <lineage>
        <taxon>Eukaryota</taxon>
        <taxon>Viridiplantae</taxon>
        <taxon>Streptophyta</taxon>
        <taxon>Embryophyta</taxon>
        <taxon>Tracheophyta</taxon>
        <taxon>Spermatophyta</taxon>
        <taxon>Magnoliopsida</taxon>
        <taxon>eudicotyledons</taxon>
        <taxon>Gunneridae</taxon>
        <taxon>Pentapetalae</taxon>
        <taxon>rosids</taxon>
        <taxon>fabids</taxon>
        <taxon>Fabales</taxon>
        <taxon>Fabaceae</taxon>
        <taxon>Papilionoideae</taxon>
        <taxon>50 kb inversion clade</taxon>
        <taxon>NPAAA clade</taxon>
        <taxon>indigoferoid/millettioid clade</taxon>
        <taxon>Phaseoleae</taxon>
        <taxon>Mucuna</taxon>
    </lineage>
</organism>
<dbReference type="Gene3D" id="3.30.70.270">
    <property type="match status" value="2"/>
</dbReference>
<evidence type="ECO:0000313" key="1">
    <source>
        <dbReference type="EMBL" id="RDX92196.1"/>
    </source>
</evidence>
<comment type="caution">
    <text evidence="1">The sequence shown here is derived from an EMBL/GenBank/DDBJ whole genome shotgun (WGS) entry which is preliminary data.</text>
</comment>
<reference evidence="1" key="1">
    <citation type="submission" date="2018-05" db="EMBL/GenBank/DDBJ databases">
        <title>Draft genome of Mucuna pruriens seed.</title>
        <authorList>
            <person name="Nnadi N.E."/>
            <person name="Vos R."/>
            <person name="Hasami M.H."/>
            <person name="Devisetty U.K."/>
            <person name="Aguiy J.C."/>
        </authorList>
    </citation>
    <scope>NUCLEOTIDE SEQUENCE [LARGE SCALE GENOMIC DNA]</scope>
    <source>
        <strain evidence="1">JCA_2017</strain>
    </source>
</reference>
<dbReference type="SUPFAM" id="SSF56672">
    <property type="entry name" value="DNA/RNA polymerases"/>
    <property type="match status" value="1"/>
</dbReference>
<proteinExistence type="predicted"/>
<feature type="non-terminal residue" evidence="1">
    <location>
        <position position="1"/>
    </location>
</feature>
<dbReference type="InterPro" id="IPR043128">
    <property type="entry name" value="Rev_trsase/Diguanyl_cyclase"/>
</dbReference>
<gene>
    <name evidence="1" type="primary">pol</name>
    <name evidence="1" type="ORF">CR513_25709</name>
</gene>
<dbReference type="AlphaFoldDB" id="A0A371GNU8"/>
<dbReference type="PANTHER" id="PTHR37984">
    <property type="entry name" value="PROTEIN CBG26694"/>
    <property type="match status" value="1"/>
</dbReference>
<dbReference type="EMBL" id="QJKJ01004929">
    <property type="protein sequence ID" value="RDX92196.1"/>
    <property type="molecule type" value="Genomic_DNA"/>
</dbReference>
<accession>A0A371GNU8</accession>
<protein>
    <submittedName>
        <fullName evidence="1">Retrovirus-related Pol polyprotein from transposon 17.6</fullName>
    </submittedName>
</protein>
<dbReference type="PANTHER" id="PTHR37984:SF5">
    <property type="entry name" value="PROTEIN NYNRIN-LIKE"/>
    <property type="match status" value="1"/>
</dbReference>
<dbReference type="InterPro" id="IPR050951">
    <property type="entry name" value="Retrovirus_Pol_polyprotein"/>
</dbReference>